<reference evidence="1 2" key="1">
    <citation type="journal article" date="2011" name="BMC Genomics">
        <title>Genome sequencing reveals diversification of virulence factor content and possible host adaptation in distinct subpopulations of Salmonella enterica.</title>
        <authorList>
            <person name="den Bakker H.C."/>
            <person name="Moreno Switt A.I."/>
            <person name="Govoni G."/>
            <person name="Cummings C.A."/>
            <person name="Ranieri M.L."/>
            <person name="Degoricija L."/>
            <person name="Hoelzer K."/>
            <person name="Rodriguez-Rivera L.D."/>
            <person name="Brown S."/>
            <person name="Bolchacova E."/>
            <person name="Furtado M.R."/>
            <person name="Wiedmann M."/>
        </authorList>
    </citation>
    <scope>NUCLEOTIDE SEQUENCE [LARGE SCALE GENOMIC DNA]</scope>
    <source>
        <strain evidence="1 2">R8-3668</strain>
    </source>
</reference>
<protein>
    <submittedName>
        <fullName evidence="1">Uncharacterized protein</fullName>
    </submittedName>
</protein>
<accession>G5NMB1</accession>
<organism evidence="1 2">
    <name type="scientific">Salmonella enterica subsp. enterica serovar Inverness str. R8-3668</name>
    <dbReference type="NCBI Taxonomy" id="913075"/>
    <lineage>
        <taxon>Bacteria</taxon>
        <taxon>Pseudomonadati</taxon>
        <taxon>Pseudomonadota</taxon>
        <taxon>Gammaproteobacteria</taxon>
        <taxon>Enterobacterales</taxon>
        <taxon>Enterobacteriaceae</taxon>
        <taxon>Salmonella</taxon>
    </lineage>
</organism>
<sequence>MAILPIPDPAARTAGDINIRASETAVNKGVMIFFFFISGTP</sequence>
<comment type="caution">
    <text evidence="1">The sequence shown here is derived from an EMBL/GenBank/DDBJ whole genome shotgun (WGS) entry which is preliminary data.</text>
</comment>
<evidence type="ECO:0000313" key="2">
    <source>
        <dbReference type="Proteomes" id="UP000003532"/>
    </source>
</evidence>
<dbReference type="Proteomes" id="UP000003532">
    <property type="component" value="Unassembled WGS sequence"/>
</dbReference>
<dbReference type="AlphaFoldDB" id="G5NMB1"/>
<gene>
    <name evidence="1" type="ORF">LTSEINV_6562</name>
</gene>
<evidence type="ECO:0000313" key="1">
    <source>
        <dbReference type="EMBL" id="EHC47563.1"/>
    </source>
</evidence>
<proteinExistence type="predicted"/>
<dbReference type="EMBL" id="AFCO01002070">
    <property type="protein sequence ID" value="EHC47563.1"/>
    <property type="molecule type" value="Genomic_DNA"/>
</dbReference>
<dbReference type="BioCyc" id="SENT913075:G120P-35-MONOMER"/>
<name>G5NMB1_SALET</name>